<comment type="caution">
    <text evidence="2">The sequence shown here is derived from an EMBL/GenBank/DDBJ whole genome shotgun (WGS) entry which is preliminary data.</text>
</comment>
<evidence type="ECO:0000313" key="2">
    <source>
        <dbReference type="EMBL" id="MFC4006585.1"/>
    </source>
</evidence>
<protein>
    <submittedName>
        <fullName evidence="2">DUF6283 family protein</fullName>
    </submittedName>
</protein>
<name>A0ABV8G0R2_9ACTN</name>
<sequence length="149" mass="16610">MSDKPQVISVHDGGDGEWGVTTMVGGGRAYQTRPCPSCPWRRDSETGVFPPEAFRHSARTTYDLATSKFACHMSGRERPKTCAGFLLRGASDNLAVRMRIADYSGIDSPVELYDDYREMAVANGVDEDDSALRPCRGDRPMEYRPRKED</sequence>
<dbReference type="RefSeq" id="WP_379526725.1">
    <property type="nucleotide sequence ID" value="NZ_JBHSBI010000002.1"/>
</dbReference>
<proteinExistence type="predicted"/>
<feature type="compositionally biased region" description="Basic and acidic residues" evidence="1">
    <location>
        <begin position="135"/>
        <end position="149"/>
    </location>
</feature>
<evidence type="ECO:0000256" key="1">
    <source>
        <dbReference type="SAM" id="MobiDB-lite"/>
    </source>
</evidence>
<dbReference type="Pfam" id="PF19800">
    <property type="entry name" value="DUF6283"/>
    <property type="match status" value="1"/>
</dbReference>
<dbReference type="Proteomes" id="UP001595851">
    <property type="component" value="Unassembled WGS sequence"/>
</dbReference>
<feature type="region of interest" description="Disordered" evidence="1">
    <location>
        <begin position="127"/>
        <end position="149"/>
    </location>
</feature>
<dbReference type="InterPro" id="IPR046250">
    <property type="entry name" value="DUF6283"/>
</dbReference>
<organism evidence="2 3">
    <name type="scientific">Nonomuraea purpurea</name>
    <dbReference type="NCBI Taxonomy" id="1849276"/>
    <lineage>
        <taxon>Bacteria</taxon>
        <taxon>Bacillati</taxon>
        <taxon>Actinomycetota</taxon>
        <taxon>Actinomycetes</taxon>
        <taxon>Streptosporangiales</taxon>
        <taxon>Streptosporangiaceae</taxon>
        <taxon>Nonomuraea</taxon>
    </lineage>
</organism>
<gene>
    <name evidence="2" type="ORF">ACFOY2_05090</name>
</gene>
<dbReference type="EMBL" id="JBHSBI010000002">
    <property type="protein sequence ID" value="MFC4006585.1"/>
    <property type="molecule type" value="Genomic_DNA"/>
</dbReference>
<evidence type="ECO:0000313" key="3">
    <source>
        <dbReference type="Proteomes" id="UP001595851"/>
    </source>
</evidence>
<accession>A0ABV8G0R2</accession>
<reference evidence="3" key="1">
    <citation type="journal article" date="2019" name="Int. J. Syst. Evol. Microbiol.">
        <title>The Global Catalogue of Microorganisms (GCM) 10K type strain sequencing project: providing services to taxonomists for standard genome sequencing and annotation.</title>
        <authorList>
            <consortium name="The Broad Institute Genomics Platform"/>
            <consortium name="The Broad Institute Genome Sequencing Center for Infectious Disease"/>
            <person name="Wu L."/>
            <person name="Ma J."/>
        </authorList>
    </citation>
    <scope>NUCLEOTIDE SEQUENCE [LARGE SCALE GENOMIC DNA]</scope>
    <source>
        <strain evidence="3">TBRC 1276</strain>
    </source>
</reference>
<keyword evidence="3" id="KW-1185">Reference proteome</keyword>